<reference evidence="3 4" key="1">
    <citation type="submission" date="2018-01" db="EMBL/GenBank/DDBJ databases">
        <title>Metagenomic assembled genomes from two thermal pools in the Uzon Caldera, Kamchatka, Russia.</title>
        <authorList>
            <person name="Wilkins L."/>
            <person name="Ettinger C."/>
        </authorList>
    </citation>
    <scope>NUCLEOTIDE SEQUENCE [LARGE SCALE GENOMIC DNA]</scope>
    <source>
        <strain evidence="3">ZAV-05</strain>
    </source>
</reference>
<dbReference type="AlphaFoldDB" id="A0A2J6WLD3"/>
<feature type="transmembrane region" description="Helical" evidence="1">
    <location>
        <begin position="7"/>
        <end position="24"/>
    </location>
</feature>
<keyword evidence="1" id="KW-0472">Membrane</keyword>
<evidence type="ECO:0000313" key="4">
    <source>
        <dbReference type="Proteomes" id="UP000242881"/>
    </source>
</evidence>
<gene>
    <name evidence="3" type="ORF">C0187_04425</name>
</gene>
<dbReference type="OMA" id="TNWCPMM"/>
<sequence>MTVERWVRVFAGLFVVVSTLLGLFHNKWWFAFTIFVGLNLFQYGFTNFCPLAKILKAIGIKEQ</sequence>
<feature type="domain" description="Inner membrane protein YgaP-like transmembrane" evidence="2">
    <location>
        <begin position="2"/>
        <end position="56"/>
    </location>
</feature>
<evidence type="ECO:0000259" key="2">
    <source>
        <dbReference type="Pfam" id="PF11127"/>
    </source>
</evidence>
<dbReference type="EMBL" id="PNIN01000045">
    <property type="protein sequence ID" value="PMP71175.1"/>
    <property type="molecule type" value="Genomic_DNA"/>
</dbReference>
<dbReference type="Pfam" id="PF11127">
    <property type="entry name" value="YgaP-like_TM"/>
    <property type="match status" value="1"/>
</dbReference>
<dbReference type="Proteomes" id="UP000242881">
    <property type="component" value="Unassembled WGS sequence"/>
</dbReference>
<dbReference type="InterPro" id="IPR021309">
    <property type="entry name" value="YgaP-like_TM"/>
</dbReference>
<protein>
    <submittedName>
        <fullName evidence="3">DUF2892 domain-containing protein</fullName>
    </submittedName>
</protein>
<feature type="transmembrane region" description="Helical" evidence="1">
    <location>
        <begin position="30"/>
        <end position="52"/>
    </location>
</feature>
<keyword evidence="1" id="KW-1133">Transmembrane helix</keyword>
<organism evidence="3 4">
    <name type="scientific">Calditerrivibrio nitroreducens</name>
    <dbReference type="NCBI Taxonomy" id="477976"/>
    <lineage>
        <taxon>Bacteria</taxon>
        <taxon>Pseudomonadati</taxon>
        <taxon>Deferribacterota</taxon>
        <taxon>Deferribacteres</taxon>
        <taxon>Deferribacterales</taxon>
        <taxon>Calditerrivibrionaceae</taxon>
    </lineage>
</organism>
<proteinExistence type="predicted"/>
<dbReference type="Gene3D" id="6.10.140.1340">
    <property type="match status" value="1"/>
</dbReference>
<comment type="caution">
    <text evidence="3">The sequence shown here is derived from an EMBL/GenBank/DDBJ whole genome shotgun (WGS) entry which is preliminary data.</text>
</comment>
<keyword evidence="1" id="KW-0812">Transmembrane</keyword>
<name>A0A2J6WLD3_9BACT</name>
<accession>A0A2J6WLD3</accession>
<evidence type="ECO:0000313" key="3">
    <source>
        <dbReference type="EMBL" id="PMP71175.1"/>
    </source>
</evidence>
<evidence type="ECO:0000256" key="1">
    <source>
        <dbReference type="SAM" id="Phobius"/>
    </source>
</evidence>
<dbReference type="RefSeq" id="WP_013451814.1">
    <property type="nucleotide sequence ID" value="NZ_JBNAVA010000011.1"/>
</dbReference>